<name>A0AAN8XW88_HALRR</name>
<organism evidence="2 3">
    <name type="scientific">Halocaridina rubra</name>
    <name type="common">Hawaiian red shrimp</name>
    <dbReference type="NCBI Taxonomy" id="373956"/>
    <lineage>
        <taxon>Eukaryota</taxon>
        <taxon>Metazoa</taxon>
        <taxon>Ecdysozoa</taxon>
        <taxon>Arthropoda</taxon>
        <taxon>Crustacea</taxon>
        <taxon>Multicrustacea</taxon>
        <taxon>Malacostraca</taxon>
        <taxon>Eumalacostraca</taxon>
        <taxon>Eucarida</taxon>
        <taxon>Decapoda</taxon>
        <taxon>Pleocyemata</taxon>
        <taxon>Caridea</taxon>
        <taxon>Atyoidea</taxon>
        <taxon>Atyidae</taxon>
        <taxon>Halocaridina</taxon>
    </lineage>
</organism>
<dbReference type="EMBL" id="JAXCGZ010000699">
    <property type="protein sequence ID" value="KAK7085640.1"/>
    <property type="molecule type" value="Genomic_DNA"/>
</dbReference>
<protein>
    <submittedName>
        <fullName evidence="2">Uncharacterized protein</fullName>
    </submittedName>
</protein>
<reference evidence="2 3" key="1">
    <citation type="submission" date="2023-11" db="EMBL/GenBank/DDBJ databases">
        <title>Halocaridina rubra genome assembly.</title>
        <authorList>
            <person name="Smith C."/>
        </authorList>
    </citation>
    <scope>NUCLEOTIDE SEQUENCE [LARGE SCALE GENOMIC DNA]</scope>
    <source>
        <strain evidence="2">EP-1</strain>
        <tissue evidence="2">Whole</tissue>
    </source>
</reference>
<evidence type="ECO:0000313" key="2">
    <source>
        <dbReference type="EMBL" id="KAK7085640.1"/>
    </source>
</evidence>
<gene>
    <name evidence="2" type="ORF">SK128_014290</name>
</gene>
<feature type="compositionally biased region" description="Pro residues" evidence="1">
    <location>
        <begin position="62"/>
        <end position="71"/>
    </location>
</feature>
<comment type="caution">
    <text evidence="2">The sequence shown here is derived from an EMBL/GenBank/DDBJ whole genome shotgun (WGS) entry which is preliminary data.</text>
</comment>
<proteinExistence type="predicted"/>
<feature type="region of interest" description="Disordered" evidence="1">
    <location>
        <begin position="60"/>
        <end position="80"/>
    </location>
</feature>
<sequence>MSDERILFIGLQLQDIARSLQLPTPLQLQMDLASFVHVGMAEGSALLLRESVTIATTGVIGPMPPSAPPRMPRATTVAGQDTDKCCQTRMKDIAWGGYSSNCRLVGLVSSSDNKTPKPICMLPDTGVGNNFTQFPETDFGGEAYQYVFSIAPLLQRPLQLQKSTFQELKDVLVSKHVPTETNSRPTIEKQPKG</sequence>
<keyword evidence="3" id="KW-1185">Reference proteome</keyword>
<evidence type="ECO:0000313" key="3">
    <source>
        <dbReference type="Proteomes" id="UP001381693"/>
    </source>
</evidence>
<dbReference type="Proteomes" id="UP001381693">
    <property type="component" value="Unassembled WGS sequence"/>
</dbReference>
<evidence type="ECO:0000256" key="1">
    <source>
        <dbReference type="SAM" id="MobiDB-lite"/>
    </source>
</evidence>
<dbReference type="AlphaFoldDB" id="A0AAN8XW88"/>
<accession>A0AAN8XW88</accession>